<keyword evidence="7" id="KW-1133">Transmembrane helix</keyword>
<evidence type="ECO:0000256" key="7">
    <source>
        <dbReference type="SAM" id="Phobius"/>
    </source>
</evidence>
<dbReference type="SUPFAM" id="SSF58104">
    <property type="entry name" value="Methyl-accepting chemotaxis protein (MCP) signaling domain"/>
    <property type="match status" value="1"/>
</dbReference>
<keyword evidence="7" id="KW-0812">Transmembrane</keyword>
<evidence type="ECO:0000259" key="9">
    <source>
        <dbReference type="PROSITE" id="PS50192"/>
    </source>
</evidence>
<dbReference type="RefSeq" id="WP_289502308.1">
    <property type="nucleotide sequence ID" value="NZ_CP116805.1"/>
</dbReference>
<evidence type="ECO:0000256" key="1">
    <source>
        <dbReference type="ARBA" id="ARBA00004429"/>
    </source>
</evidence>
<keyword evidence="2" id="KW-1003">Cell membrane</keyword>
<evidence type="ECO:0000256" key="3">
    <source>
        <dbReference type="ARBA" id="ARBA00023224"/>
    </source>
</evidence>
<dbReference type="Gene3D" id="1.10.287.950">
    <property type="entry name" value="Methyl-accepting chemotaxis protein"/>
    <property type="match status" value="1"/>
</dbReference>
<dbReference type="Proteomes" id="UP001217500">
    <property type="component" value="Chromosome"/>
</dbReference>
<evidence type="ECO:0000313" key="12">
    <source>
        <dbReference type="Proteomes" id="UP001217500"/>
    </source>
</evidence>
<organism evidence="11 12">
    <name type="scientific">Gimibacter soli</name>
    <dbReference type="NCBI Taxonomy" id="3024400"/>
    <lineage>
        <taxon>Bacteria</taxon>
        <taxon>Pseudomonadati</taxon>
        <taxon>Pseudomonadota</taxon>
        <taxon>Alphaproteobacteria</taxon>
        <taxon>Kordiimonadales</taxon>
        <taxon>Temperatibacteraceae</taxon>
        <taxon>Gimibacter</taxon>
    </lineage>
</organism>
<dbReference type="GO" id="GO:0005886">
    <property type="term" value="C:plasma membrane"/>
    <property type="evidence" value="ECO:0007669"/>
    <property type="project" value="UniProtKB-SubCell"/>
</dbReference>
<dbReference type="PROSITE" id="PS50111">
    <property type="entry name" value="CHEMOTAXIS_TRANSDUC_2"/>
    <property type="match status" value="1"/>
</dbReference>
<feature type="domain" description="HAMP" evidence="10">
    <location>
        <begin position="216"/>
        <end position="269"/>
    </location>
</feature>
<dbReference type="EMBL" id="CP116805">
    <property type="protein sequence ID" value="WCL52856.1"/>
    <property type="molecule type" value="Genomic_DNA"/>
</dbReference>
<evidence type="ECO:0000256" key="5">
    <source>
        <dbReference type="PROSITE-ProRule" id="PRU00284"/>
    </source>
</evidence>
<feature type="transmembrane region" description="Helical" evidence="7">
    <location>
        <begin position="198"/>
        <end position="219"/>
    </location>
</feature>
<dbReference type="Gene3D" id="1.10.8.500">
    <property type="entry name" value="HAMP domain in histidine kinase"/>
    <property type="match status" value="1"/>
</dbReference>
<evidence type="ECO:0000256" key="2">
    <source>
        <dbReference type="ARBA" id="ARBA00022519"/>
    </source>
</evidence>
<feature type="domain" description="T-SNARE coiled-coil homology" evidence="9">
    <location>
        <begin position="490"/>
        <end position="552"/>
    </location>
</feature>
<evidence type="ECO:0000259" key="10">
    <source>
        <dbReference type="PROSITE" id="PS50885"/>
    </source>
</evidence>
<name>A0AAE9XM91_9PROT</name>
<evidence type="ECO:0000313" key="11">
    <source>
        <dbReference type="EMBL" id="WCL52856.1"/>
    </source>
</evidence>
<gene>
    <name evidence="11" type="ORF">PH603_09920</name>
</gene>
<keyword evidence="12" id="KW-1185">Reference proteome</keyword>
<dbReference type="AlphaFoldDB" id="A0AAE9XM91"/>
<evidence type="ECO:0000256" key="4">
    <source>
        <dbReference type="ARBA" id="ARBA00029447"/>
    </source>
</evidence>
<dbReference type="InterPro" id="IPR004089">
    <property type="entry name" value="MCPsignal_dom"/>
</dbReference>
<keyword evidence="3 5" id="KW-0807">Transducer</keyword>
<dbReference type="PANTHER" id="PTHR32089">
    <property type="entry name" value="METHYL-ACCEPTING CHEMOTAXIS PROTEIN MCPB"/>
    <property type="match status" value="1"/>
</dbReference>
<dbReference type="PROSITE" id="PS50885">
    <property type="entry name" value="HAMP"/>
    <property type="match status" value="1"/>
</dbReference>
<accession>A0AAE9XM91</accession>
<dbReference type="InterPro" id="IPR003660">
    <property type="entry name" value="HAMP_dom"/>
</dbReference>
<keyword evidence="2" id="KW-0997">Cell inner membrane</keyword>
<comment type="similarity">
    <text evidence="4">Belongs to the methyl-accepting chemotaxis (MCP) protein family.</text>
</comment>
<dbReference type="SMART" id="SM00304">
    <property type="entry name" value="HAMP"/>
    <property type="match status" value="1"/>
</dbReference>
<proteinExistence type="inferred from homology"/>
<dbReference type="PANTHER" id="PTHR32089:SF112">
    <property type="entry name" value="LYSOZYME-LIKE PROTEIN-RELATED"/>
    <property type="match status" value="1"/>
</dbReference>
<dbReference type="SMART" id="SM00283">
    <property type="entry name" value="MA"/>
    <property type="match status" value="1"/>
</dbReference>
<dbReference type="InterPro" id="IPR000727">
    <property type="entry name" value="T_SNARE_dom"/>
</dbReference>
<dbReference type="CDD" id="cd06225">
    <property type="entry name" value="HAMP"/>
    <property type="match status" value="1"/>
</dbReference>
<dbReference type="Pfam" id="PF00672">
    <property type="entry name" value="HAMP"/>
    <property type="match status" value="1"/>
</dbReference>
<dbReference type="PROSITE" id="PS50192">
    <property type="entry name" value="T_SNARE"/>
    <property type="match status" value="1"/>
</dbReference>
<dbReference type="Pfam" id="PF00015">
    <property type="entry name" value="MCPsignal"/>
    <property type="match status" value="1"/>
</dbReference>
<comment type="subcellular location">
    <subcellularLocation>
        <location evidence="1">Cell inner membrane</location>
        <topology evidence="1">Multi-pass membrane protein</topology>
    </subcellularLocation>
</comment>
<keyword evidence="7" id="KW-0472">Membrane</keyword>
<feature type="region of interest" description="Disordered" evidence="6">
    <location>
        <begin position="271"/>
        <end position="302"/>
    </location>
</feature>
<evidence type="ECO:0000256" key="6">
    <source>
        <dbReference type="SAM" id="MobiDB-lite"/>
    </source>
</evidence>
<protein>
    <submittedName>
        <fullName evidence="11">HAMP domain-containing methyl-accepting chemotaxis protein</fullName>
    </submittedName>
</protein>
<dbReference type="GO" id="GO:0007165">
    <property type="term" value="P:signal transduction"/>
    <property type="evidence" value="ECO:0007669"/>
    <property type="project" value="UniProtKB-KW"/>
</dbReference>
<feature type="domain" description="Methyl-accepting transducer" evidence="8">
    <location>
        <begin position="345"/>
        <end position="574"/>
    </location>
</feature>
<dbReference type="KEGG" id="gso:PH603_09920"/>
<reference evidence="11" key="1">
    <citation type="submission" date="2023-01" db="EMBL/GenBank/DDBJ databases">
        <title>The genome sequence of Kordiimonadaceae bacterium 6D33.</title>
        <authorList>
            <person name="Liu Y."/>
        </authorList>
    </citation>
    <scope>NUCLEOTIDE SEQUENCE</scope>
    <source>
        <strain evidence="11">6D33</strain>
    </source>
</reference>
<sequence>MSRLFSNISLIAKLGLSLGLIVLVAIALNIWSSIEADQVGEANAEVDRLRTMSDDLQSLNRGLEAQRSALLYLLVTADRSILPQYDRGVEQFDAAYKRFRAGLDSDTGMQREISDLETLHTKAIEWRTGYAQLQLQQARNYKTLNLAKAVEVSGEPGDLFAEIENLSAALNTGMNEKAQAATFNAGMALERLNLVKTISLGSTLVISGLVIWMMLHFVAKPIRAMTRAMTDIAKGALNTDVPSTDSADEVGDMARAVEVFKSNAIERQRLEAEAEEQRQQEARRERDEREREEREREIESERQAEILRRREEKEARIVSLITEYDSSAQGDFARVTQIVDLLNDVSNTMSSAAVTTQEQANNVARAAVSSSENVQSVASVTEEMDSSVQEIAQQIDRTSRRTADAAELVSRTRTDMRALEDSAVAIGNVMKLISDIAEQTNLLALNATIEAARAGDAGRGFAVVAGEVKNLASQTGNATNEIRAQIEAVQDQTKSVAEAISNIEAVTREITDMAAAIASAVEEQRAATNEIARSVSHAASNTSEVSTSITSVAEAAESNSQVAVRVASSSQELKVTSDQIRTVTQRFIETIKHEALAS</sequence>
<evidence type="ECO:0000259" key="8">
    <source>
        <dbReference type="PROSITE" id="PS50111"/>
    </source>
</evidence>